<dbReference type="Gene3D" id="1.20.1290.10">
    <property type="entry name" value="AhpD-like"/>
    <property type="match status" value="1"/>
</dbReference>
<dbReference type="KEGG" id="dba:Dbac_1024"/>
<dbReference type="Proteomes" id="UP000002216">
    <property type="component" value="Chromosome"/>
</dbReference>
<sequence>MFLLDYQKPGQATDGVAEIYAHFLGRTEVPAPLQLLSASPEMLGLQFEQIRYFMGHERLNFPMLAAIRFLAASQACFDHCQILNRTWLTKSGLSVQDMDNLSRGVPVEVFSDAENALLHVVRKVLAKEAVHEKEMETLRGMGWKDSDILDACAQGTAIIGMSYLIKAFEK</sequence>
<keyword evidence="2" id="KW-1185">Reference proteome</keyword>
<protein>
    <recommendedName>
        <fullName evidence="3">Carboxymuconolactone decarboxylase-like domain-containing protein</fullName>
    </recommendedName>
</protein>
<gene>
    <name evidence="1" type="ordered locus">Dbac_1024</name>
</gene>
<evidence type="ECO:0000313" key="1">
    <source>
        <dbReference type="EMBL" id="ACU89138.1"/>
    </source>
</evidence>
<proteinExistence type="predicted"/>
<dbReference type="HOGENOM" id="CLU_082760_4_3_7"/>
<dbReference type="AlphaFoldDB" id="C7LQB2"/>
<organism evidence="1 2">
    <name type="scientific">Desulfomicrobium baculatum (strain DSM 4028 / VKM B-1378 / X)</name>
    <name type="common">Desulfovibrio baculatus</name>
    <dbReference type="NCBI Taxonomy" id="525897"/>
    <lineage>
        <taxon>Bacteria</taxon>
        <taxon>Pseudomonadati</taxon>
        <taxon>Thermodesulfobacteriota</taxon>
        <taxon>Desulfovibrionia</taxon>
        <taxon>Desulfovibrionales</taxon>
        <taxon>Desulfomicrobiaceae</taxon>
        <taxon>Desulfomicrobium</taxon>
    </lineage>
</organism>
<accession>C7LQB2</accession>
<dbReference type="SUPFAM" id="SSF69118">
    <property type="entry name" value="AhpD-like"/>
    <property type="match status" value="1"/>
</dbReference>
<dbReference type="OrthoDB" id="5432305at2"/>
<dbReference type="InterPro" id="IPR029032">
    <property type="entry name" value="AhpD-like"/>
</dbReference>
<evidence type="ECO:0000313" key="2">
    <source>
        <dbReference type="Proteomes" id="UP000002216"/>
    </source>
</evidence>
<dbReference type="EMBL" id="CP001629">
    <property type="protein sequence ID" value="ACU89138.1"/>
    <property type="molecule type" value="Genomic_DNA"/>
</dbReference>
<reference evidence="1 2" key="1">
    <citation type="journal article" date="2009" name="Stand. Genomic Sci.">
        <title>Complete genome sequence of Desulfomicrobium baculatum type strain (X).</title>
        <authorList>
            <person name="Copeland A."/>
            <person name="Spring S."/>
            <person name="Goker M."/>
            <person name="Schneider S."/>
            <person name="Lapidus A."/>
            <person name="Del Rio T.G."/>
            <person name="Tice H."/>
            <person name="Cheng J.F."/>
            <person name="Chen F."/>
            <person name="Nolan M."/>
            <person name="Bruce D."/>
            <person name="Goodwin L."/>
            <person name="Pitluck S."/>
            <person name="Ivanova N."/>
            <person name="Mavrommatis K."/>
            <person name="Ovchinnikova G."/>
            <person name="Pati A."/>
            <person name="Chen A."/>
            <person name="Palaniappan K."/>
            <person name="Land M."/>
            <person name="Hauser L."/>
            <person name="Chang Y.J."/>
            <person name="Jeffries C.C."/>
            <person name="Meincke L."/>
            <person name="Sims D."/>
            <person name="Brettin T."/>
            <person name="Detter J.C."/>
            <person name="Han C."/>
            <person name="Chain P."/>
            <person name="Bristow J."/>
            <person name="Eisen J.A."/>
            <person name="Markowitz V."/>
            <person name="Hugenholtz P."/>
            <person name="Kyrpides N.C."/>
            <person name="Klenk H.P."/>
            <person name="Lucas S."/>
        </authorList>
    </citation>
    <scope>NUCLEOTIDE SEQUENCE [LARGE SCALE GENOMIC DNA]</scope>
    <source>
        <strain evidence="2">DSM 4028 / VKM B-1378 / X</strain>
    </source>
</reference>
<name>C7LQB2_DESBD</name>
<dbReference type="RefSeq" id="WP_015773238.1">
    <property type="nucleotide sequence ID" value="NC_013173.1"/>
</dbReference>
<dbReference type="eggNOG" id="COG2128">
    <property type="taxonomic scope" value="Bacteria"/>
</dbReference>
<dbReference type="STRING" id="525897.Dbac_1024"/>
<evidence type="ECO:0008006" key="3">
    <source>
        <dbReference type="Google" id="ProtNLM"/>
    </source>
</evidence>